<feature type="region of interest" description="Disordered" evidence="2">
    <location>
        <begin position="334"/>
        <end position="781"/>
    </location>
</feature>
<feature type="compositionally biased region" description="Pro residues" evidence="2">
    <location>
        <begin position="767"/>
        <end position="776"/>
    </location>
</feature>
<evidence type="ECO:0000313" key="4">
    <source>
        <dbReference type="Proteomes" id="UP001201163"/>
    </source>
</evidence>
<name>A0AAD4QF30_9AGAM</name>
<feature type="compositionally biased region" description="Basic and acidic residues" evidence="2">
    <location>
        <begin position="659"/>
        <end position="672"/>
    </location>
</feature>
<organism evidence="3 4">
    <name type="scientific">Lactarius akahatsu</name>
    <dbReference type="NCBI Taxonomy" id="416441"/>
    <lineage>
        <taxon>Eukaryota</taxon>
        <taxon>Fungi</taxon>
        <taxon>Dikarya</taxon>
        <taxon>Basidiomycota</taxon>
        <taxon>Agaricomycotina</taxon>
        <taxon>Agaricomycetes</taxon>
        <taxon>Russulales</taxon>
        <taxon>Russulaceae</taxon>
        <taxon>Lactarius</taxon>
    </lineage>
</organism>
<comment type="caution">
    <text evidence="3">The sequence shown here is derived from an EMBL/GenBank/DDBJ whole genome shotgun (WGS) entry which is preliminary data.</text>
</comment>
<feature type="compositionally biased region" description="Basic and acidic residues" evidence="2">
    <location>
        <begin position="524"/>
        <end position="534"/>
    </location>
</feature>
<feature type="compositionally biased region" description="Low complexity" evidence="2">
    <location>
        <begin position="749"/>
        <end position="766"/>
    </location>
</feature>
<evidence type="ECO:0000256" key="2">
    <source>
        <dbReference type="SAM" id="MobiDB-lite"/>
    </source>
</evidence>
<feature type="compositionally biased region" description="Basic and acidic residues" evidence="2">
    <location>
        <begin position="498"/>
        <end position="513"/>
    </location>
</feature>
<keyword evidence="1" id="KW-0175">Coiled coil</keyword>
<feature type="compositionally biased region" description="Basic and acidic residues" evidence="2">
    <location>
        <begin position="564"/>
        <end position="586"/>
    </location>
</feature>
<dbReference type="EMBL" id="JAKELL010000016">
    <property type="protein sequence ID" value="KAH8994067.1"/>
    <property type="molecule type" value="Genomic_DNA"/>
</dbReference>
<evidence type="ECO:0000313" key="3">
    <source>
        <dbReference type="EMBL" id="KAH8994067.1"/>
    </source>
</evidence>
<feature type="coiled-coil region" evidence="1">
    <location>
        <begin position="799"/>
        <end position="856"/>
    </location>
</feature>
<reference evidence="3" key="1">
    <citation type="submission" date="2022-01" db="EMBL/GenBank/DDBJ databases">
        <title>Comparative genomics reveals a dynamic genome evolution in the ectomycorrhizal milk-cap (Lactarius) mushrooms.</title>
        <authorList>
            <consortium name="DOE Joint Genome Institute"/>
            <person name="Lebreton A."/>
            <person name="Tang N."/>
            <person name="Kuo A."/>
            <person name="LaButti K."/>
            <person name="Drula E."/>
            <person name="Barry K."/>
            <person name="Clum A."/>
            <person name="Lipzen A."/>
            <person name="Mousain D."/>
            <person name="Ng V."/>
            <person name="Wang R."/>
            <person name="Wang X."/>
            <person name="Dai Y."/>
            <person name="Henrissat B."/>
            <person name="Grigoriev I.V."/>
            <person name="Guerin-Laguette A."/>
            <person name="Yu F."/>
            <person name="Martin F.M."/>
        </authorList>
    </citation>
    <scope>NUCLEOTIDE SEQUENCE</scope>
    <source>
        <strain evidence="3">QP</strain>
    </source>
</reference>
<protein>
    <recommendedName>
        <fullName evidence="5">RNA polymerase II elongation factor ELL N-terminal domain-containing protein</fullName>
    </recommendedName>
</protein>
<keyword evidence="4" id="KW-1185">Reference proteome</keyword>
<feature type="compositionally biased region" description="Basic and acidic residues" evidence="2">
    <location>
        <begin position="611"/>
        <end position="626"/>
    </location>
</feature>
<sequence>MPLPVAVNGTISLQGSARQGDAPQPLTKRAMIIRMSEETLEALTAYPAHPSLQFEFGDTLGIHIGSTFFPMQGVQESTPHELYLRSALASKINAPLKLYADIAGKFIVGRELNGRAESKVHQSTADAQKSKSGGRIVVLDAPPNLAASATKAKPKRKPPVSAPIAATVRRVPHVVRAKNEGSSAARGQSPPPPLPASQSSPVSPAMRAQMIHLLAKSSRTKEDVLTQVGGSQASEALRVQLNELLVTIAERERPKTVVPGQPPSYALLPIYWKEVRPYEFPGLTDEERRKMWLQARQVLHTLGIPESDAAWDHVRTRPGSTVTATSKVGVGTKRAAGAIGADRKKNAASTSKAPVEAKDEGVRPLQTARVREEAVPVSRPAKTNPKREEDDAATVSRRLPGASGPRNAAREPAPSQLPAQGPSKKAGLTDARLKRDEISKTSGRPGAITPLQSSSSREREQEREKPTIIVKKQRENDSDFDREKVKTGPTHKVKKRKDIASDMESLRDRDATDTGKAGLKRKKLREDYDDKDRVNGTSHIVKRRKVADEDGPYKPGSSGSGISKARERDRDRESDRGHDKAGDREFLPTSKRPRGSDRGSLEPLPLPRKLAVRDRDSRQREREPDRSVSPPRRVKREPSPTPHSSLQRENSPLPRPPVKRTDSPLRDIKREAASPLPRGLPKRDDSPLSVRNSKRAASPPLPPPRKRDRDRDRESSVNGVSTARRRRSPIYTSSEDEPGSVPVRRNAPSSVTSSSSSRDVVRTPAFAPHPQPPTAPYPKDREALQARYRKGYRNYIAVYHQWSEERAKIEDALADLGREGSVYSDGDAEMMDEEGLRELADRYTAWTRELEGIRNAYSAVAERMDMAT</sequence>
<dbReference type="InterPro" id="IPR042065">
    <property type="entry name" value="E3_ELL-like"/>
</dbReference>
<dbReference type="Proteomes" id="UP001201163">
    <property type="component" value="Unassembled WGS sequence"/>
</dbReference>
<dbReference type="Gene3D" id="1.10.10.2670">
    <property type="entry name" value="E3 ubiquitin-protein ligase"/>
    <property type="match status" value="1"/>
</dbReference>
<gene>
    <name evidence="3" type="ORF">EDB92DRAFT_1852564</name>
</gene>
<evidence type="ECO:0000256" key="1">
    <source>
        <dbReference type="SAM" id="Coils"/>
    </source>
</evidence>
<feature type="region of interest" description="Disordered" evidence="2">
    <location>
        <begin position="115"/>
        <end position="203"/>
    </location>
</feature>
<feature type="compositionally biased region" description="Basic and acidic residues" evidence="2">
    <location>
        <begin position="456"/>
        <end position="486"/>
    </location>
</feature>
<dbReference type="AlphaFoldDB" id="A0AAD4QF30"/>
<feature type="compositionally biased region" description="Polar residues" evidence="2">
    <location>
        <begin position="121"/>
        <end position="131"/>
    </location>
</feature>
<proteinExistence type="predicted"/>
<accession>A0AAD4QF30</accession>
<evidence type="ECO:0008006" key="5">
    <source>
        <dbReference type="Google" id="ProtNLM"/>
    </source>
</evidence>
<feature type="compositionally biased region" description="Basic and acidic residues" evidence="2">
    <location>
        <begin position="705"/>
        <end position="715"/>
    </location>
</feature>